<dbReference type="AlphaFoldDB" id="A0A3L8E139"/>
<keyword evidence="6 10" id="KW-1133">Transmembrane helix</keyword>
<evidence type="ECO:0000256" key="9">
    <source>
        <dbReference type="ARBA" id="ARBA00023224"/>
    </source>
</evidence>
<keyword evidence="9 10" id="KW-0807">Transducer</keyword>
<evidence type="ECO:0000256" key="8">
    <source>
        <dbReference type="ARBA" id="ARBA00023170"/>
    </source>
</evidence>
<evidence type="ECO:0000256" key="1">
    <source>
        <dbReference type="ARBA" id="ARBA00004651"/>
    </source>
</evidence>
<gene>
    <name evidence="11" type="ORF">DMN91_000171</name>
</gene>
<comment type="caution">
    <text evidence="10">Lacks conserved residue(s) required for the propagation of feature annotation.</text>
</comment>
<sequence>MSISVQERYFSWNRILLLAVGLWPYHQSRFARFQAALCLSSLTSFIVFVLSRLYFVEYSFEFTINLLCMSMYFTFLLIKYISFWINIETIKYLLEQFQYIYKRLKDSKEIAIYNKYGNIGKRITVGFIIVAICDLACLIAMQCWPFIFDMIMPKNVTYARHLIVTVTKYFAIQEKHFYLVFLHLNAVAVVGGFSFLAIGTMLLSCFKHICGMFRIASYRFEHAITITLQSITLKNKTMVYKEVICAVDIHRKATEFAIFLEKSMDRSFFIIIMVIVLCMSFNLYGIFQIESPMQEIEKTTEHLLFIIFIFIYMFVGNYIGQEITDYNHHVFLIVYNVPWYLAPLQIQKLILFLLQRNNKVFTLTIGGLFTLSLECFASLVSASVSYFTLMLSLQ</sequence>
<feature type="transmembrane region" description="Helical" evidence="10">
    <location>
        <begin position="177"/>
        <end position="206"/>
    </location>
</feature>
<dbReference type="GO" id="GO:0007165">
    <property type="term" value="P:signal transduction"/>
    <property type="evidence" value="ECO:0007669"/>
    <property type="project" value="UniProtKB-KW"/>
</dbReference>
<feature type="transmembrane region" description="Helical" evidence="10">
    <location>
        <begin position="360"/>
        <end position="389"/>
    </location>
</feature>
<evidence type="ECO:0000256" key="5">
    <source>
        <dbReference type="ARBA" id="ARBA00022725"/>
    </source>
</evidence>
<dbReference type="Proteomes" id="UP000279307">
    <property type="component" value="Chromosome 1"/>
</dbReference>
<reference evidence="11" key="2">
    <citation type="submission" date="2018-07" db="EMBL/GenBank/DDBJ databases">
        <authorList>
            <person name="Mckenzie S.K."/>
            <person name="Kronauer D.J.C."/>
        </authorList>
    </citation>
    <scope>NUCLEOTIDE SEQUENCE</scope>
    <source>
        <strain evidence="11">Clonal line C1</strain>
    </source>
</reference>
<dbReference type="PANTHER" id="PTHR21137:SF35">
    <property type="entry name" value="ODORANT RECEPTOR 19A-RELATED"/>
    <property type="match status" value="1"/>
</dbReference>
<evidence type="ECO:0000256" key="3">
    <source>
        <dbReference type="ARBA" id="ARBA00022606"/>
    </source>
</evidence>
<comment type="similarity">
    <text evidence="10">Belongs to the insect chemoreceptor superfamily. Heteromeric odorant receptor channel (TC 1.A.69) family.</text>
</comment>
<keyword evidence="5 10" id="KW-0552">Olfaction</keyword>
<evidence type="ECO:0000313" key="11">
    <source>
        <dbReference type="EMBL" id="RLU26377.1"/>
    </source>
</evidence>
<feature type="transmembrane region" description="Helical" evidence="10">
    <location>
        <begin position="332"/>
        <end position="354"/>
    </location>
</feature>
<keyword evidence="3 10" id="KW-0716">Sensory transduction</keyword>
<feature type="transmembrane region" description="Helical" evidence="10">
    <location>
        <begin position="35"/>
        <end position="56"/>
    </location>
</feature>
<dbReference type="EMBL" id="QOIP01000001">
    <property type="protein sequence ID" value="RLU26377.1"/>
    <property type="molecule type" value="Genomic_DNA"/>
</dbReference>
<keyword evidence="8 10" id="KW-0675">Receptor</keyword>
<feature type="transmembrane region" description="Helical" evidence="10">
    <location>
        <begin position="268"/>
        <end position="287"/>
    </location>
</feature>
<dbReference type="PANTHER" id="PTHR21137">
    <property type="entry name" value="ODORANT RECEPTOR"/>
    <property type="match status" value="1"/>
</dbReference>
<keyword evidence="2" id="KW-1003">Cell membrane</keyword>
<evidence type="ECO:0000256" key="7">
    <source>
        <dbReference type="ARBA" id="ARBA00023136"/>
    </source>
</evidence>
<dbReference type="GO" id="GO:0005886">
    <property type="term" value="C:plasma membrane"/>
    <property type="evidence" value="ECO:0007669"/>
    <property type="project" value="UniProtKB-SubCell"/>
</dbReference>
<dbReference type="Pfam" id="PF02949">
    <property type="entry name" value="7tm_6"/>
    <property type="match status" value="1"/>
</dbReference>
<proteinExistence type="inferred from homology"/>
<feature type="transmembrane region" description="Helical" evidence="10">
    <location>
        <begin position="123"/>
        <end position="147"/>
    </location>
</feature>
<evidence type="ECO:0000256" key="4">
    <source>
        <dbReference type="ARBA" id="ARBA00022692"/>
    </source>
</evidence>
<keyword evidence="7 10" id="KW-0472">Membrane</keyword>
<protein>
    <recommendedName>
        <fullName evidence="10">Odorant receptor</fullName>
    </recommendedName>
</protein>
<dbReference type="GO" id="GO:0004984">
    <property type="term" value="F:olfactory receptor activity"/>
    <property type="evidence" value="ECO:0007669"/>
    <property type="project" value="InterPro"/>
</dbReference>
<comment type="subcellular location">
    <subcellularLocation>
        <location evidence="1 10">Cell membrane</location>
        <topology evidence="1 10">Multi-pass membrane protein</topology>
    </subcellularLocation>
</comment>
<evidence type="ECO:0000256" key="6">
    <source>
        <dbReference type="ARBA" id="ARBA00022989"/>
    </source>
</evidence>
<keyword evidence="4 10" id="KW-0812">Transmembrane</keyword>
<feature type="transmembrane region" description="Helical" evidence="10">
    <location>
        <begin position="62"/>
        <end position="81"/>
    </location>
</feature>
<accession>A0A3L8E139</accession>
<evidence type="ECO:0000256" key="10">
    <source>
        <dbReference type="RuleBase" id="RU351113"/>
    </source>
</evidence>
<feature type="transmembrane region" description="Helical" evidence="10">
    <location>
        <begin position="302"/>
        <end position="320"/>
    </location>
</feature>
<dbReference type="GO" id="GO:0005549">
    <property type="term" value="F:odorant binding"/>
    <property type="evidence" value="ECO:0007669"/>
    <property type="project" value="InterPro"/>
</dbReference>
<reference evidence="11" key="1">
    <citation type="journal article" date="2018" name="Genome Res.">
        <title>The genomic architecture and molecular evolution of ant odorant receptors.</title>
        <authorList>
            <person name="McKenzie S.K."/>
            <person name="Kronauer D.J.C."/>
        </authorList>
    </citation>
    <scope>NUCLEOTIDE SEQUENCE [LARGE SCALE GENOMIC DNA]</scope>
    <source>
        <strain evidence="11">Clonal line C1</strain>
    </source>
</reference>
<organism evidence="11">
    <name type="scientific">Ooceraea biroi</name>
    <name type="common">Clonal raider ant</name>
    <name type="synonym">Cerapachys biroi</name>
    <dbReference type="NCBI Taxonomy" id="2015173"/>
    <lineage>
        <taxon>Eukaryota</taxon>
        <taxon>Metazoa</taxon>
        <taxon>Ecdysozoa</taxon>
        <taxon>Arthropoda</taxon>
        <taxon>Hexapoda</taxon>
        <taxon>Insecta</taxon>
        <taxon>Pterygota</taxon>
        <taxon>Neoptera</taxon>
        <taxon>Endopterygota</taxon>
        <taxon>Hymenoptera</taxon>
        <taxon>Apocrita</taxon>
        <taxon>Aculeata</taxon>
        <taxon>Formicoidea</taxon>
        <taxon>Formicidae</taxon>
        <taxon>Dorylinae</taxon>
        <taxon>Ooceraea</taxon>
    </lineage>
</organism>
<comment type="caution">
    <text evidence="11">The sequence shown here is derived from an EMBL/GenBank/DDBJ whole genome shotgun (WGS) entry which is preliminary data.</text>
</comment>
<dbReference type="OrthoDB" id="7699053at2759"/>
<evidence type="ECO:0000256" key="2">
    <source>
        <dbReference type="ARBA" id="ARBA00022475"/>
    </source>
</evidence>
<dbReference type="InterPro" id="IPR004117">
    <property type="entry name" value="7tm6_olfct_rcpt"/>
</dbReference>
<name>A0A3L8E139_OOCBI</name>